<keyword evidence="2" id="KW-0677">Repeat</keyword>
<dbReference type="GO" id="GO:0085034">
    <property type="term" value="P:symbiont-mediated suppression of host NF-kappaB cascade"/>
    <property type="evidence" value="ECO:0007669"/>
    <property type="project" value="UniProtKB-KW"/>
</dbReference>
<dbReference type="InterPro" id="IPR002110">
    <property type="entry name" value="Ankyrin_rpt"/>
</dbReference>
<keyword evidence="4" id="KW-0040">ANK repeat</keyword>
<reference evidence="6" key="1">
    <citation type="journal article" date="2013" name="J. Gen. Virol.">
        <title>Ultrastructural and genomic characterization of a second banchine polydnavirus confirms the existence of shared features within this ichnovirus lineage.</title>
        <authorList>
            <person name="Djoumad A."/>
            <person name="Stoltz D."/>
            <person name="Beliveau C."/>
            <person name="Boyle B."/>
            <person name="Kuhn L."/>
            <person name="Cusson M."/>
        </authorList>
    </citation>
    <scope>NUCLEOTIDE SEQUENCE</scope>
</reference>
<sequence>MDSHKLNKMLSSVDVNGSNYFHDVARSGFIALLNRVEPFLDMSHTRLLTARNHAGFQCVHIAADNLDGKMAVDMIENLVRLGGNILAIESNRWESLLHFAVYRRNYELAEWLCRQPNFVTNVVNADDFTPYELTIRNNDPKMSEILRRYGADRRKVKYQWKVELPSSKQTHEKK</sequence>
<name>S5DZ00_9VIRU</name>
<evidence type="ECO:0000256" key="5">
    <source>
        <dbReference type="ARBA" id="ARBA00037244"/>
    </source>
</evidence>
<dbReference type="GO" id="GO:0051059">
    <property type="term" value="F:NF-kappaB binding"/>
    <property type="evidence" value="ECO:0007669"/>
    <property type="project" value="TreeGrafter"/>
</dbReference>
<dbReference type="InterPro" id="IPR051070">
    <property type="entry name" value="NF-kappa-B_inhibitor"/>
</dbReference>
<evidence type="ECO:0000256" key="4">
    <source>
        <dbReference type="ARBA" id="ARBA00023043"/>
    </source>
</evidence>
<keyword evidence="1" id="KW-0945">Host-virus interaction</keyword>
<dbReference type="SMART" id="SM00248">
    <property type="entry name" value="ANK"/>
    <property type="match status" value="3"/>
</dbReference>
<accession>S5DZ00</accession>
<evidence type="ECO:0000256" key="3">
    <source>
        <dbReference type="ARBA" id="ARBA00022863"/>
    </source>
</evidence>
<dbReference type="PANTHER" id="PTHR46680:SF3">
    <property type="entry name" value="NF-KAPPA-B INHIBITOR CACTUS"/>
    <property type="match status" value="1"/>
</dbReference>
<dbReference type="EMBL" id="KC752335">
    <property type="protein sequence ID" value="AGQ20232.1"/>
    <property type="molecule type" value="Genomic_DNA"/>
</dbReference>
<evidence type="ECO:0000256" key="2">
    <source>
        <dbReference type="ARBA" id="ARBA00022737"/>
    </source>
</evidence>
<evidence type="ECO:0000256" key="1">
    <source>
        <dbReference type="ARBA" id="ARBA00022581"/>
    </source>
</evidence>
<dbReference type="GO" id="GO:0071356">
    <property type="term" value="P:cellular response to tumor necrosis factor"/>
    <property type="evidence" value="ECO:0007669"/>
    <property type="project" value="TreeGrafter"/>
</dbReference>
<dbReference type="PANTHER" id="PTHR46680">
    <property type="entry name" value="NF-KAPPA-B INHIBITOR ALPHA"/>
    <property type="match status" value="1"/>
</dbReference>
<organism evidence="6">
    <name type="scientific">Apophua simplicipes ichnovirus</name>
    <dbReference type="NCBI Taxonomy" id="1329648"/>
    <lineage>
        <taxon>Viruses</taxon>
        <taxon>Viruses incertae sedis</taxon>
        <taxon>Polydnaviriformidae</taxon>
        <taxon>Ichnoviriform</taxon>
    </lineage>
</organism>
<dbReference type="SUPFAM" id="SSF48403">
    <property type="entry name" value="Ankyrin repeat"/>
    <property type="match status" value="1"/>
</dbReference>
<protein>
    <submittedName>
        <fullName evidence="6">AsIV-cont00129-ORF1</fullName>
    </submittedName>
</protein>
<dbReference type="Gene3D" id="1.25.40.20">
    <property type="entry name" value="Ankyrin repeat-containing domain"/>
    <property type="match status" value="1"/>
</dbReference>
<keyword evidence="3" id="KW-1100">Inhibition of host NF-kappa-B by virus</keyword>
<proteinExistence type="predicted"/>
<dbReference type="InterPro" id="IPR036770">
    <property type="entry name" value="Ankyrin_rpt-contain_sf"/>
</dbReference>
<evidence type="ECO:0000313" key="6">
    <source>
        <dbReference type="EMBL" id="AGQ20232.1"/>
    </source>
</evidence>
<comment type="function">
    <text evidence="5">Suppresses the host immune response through NF-kappa-B inactivation. Possesses ankyrin repeat domains required for NF-kappa-B binding but lacks the regulatory regions required for dissociation from NF-kappa-B and degradation. Therefore, prevents host NF-kappa-B release and subsequent activation.</text>
</comment>